<comment type="caution">
    <text evidence="3">The sequence shown here is derived from an EMBL/GenBank/DDBJ whole genome shotgun (WGS) entry which is preliminary data.</text>
</comment>
<reference evidence="3 4" key="1">
    <citation type="submission" date="2014-10" db="EMBL/GenBank/DDBJ databases">
        <title>Genome sequencing of Vitellibacter vladivostokensis KMM 3516.</title>
        <authorList>
            <person name="Thevarajoo S."/>
            <person name="Selvaratnam C."/>
            <person name="Goh K.M."/>
            <person name="Chong C.S."/>
        </authorList>
    </citation>
    <scope>NUCLEOTIDE SEQUENCE [LARGE SCALE GENOMIC DNA]</scope>
    <source>
        <strain evidence="3 4">KMM 3516</strain>
    </source>
</reference>
<protein>
    <recommendedName>
        <fullName evidence="2">Uncharacterized protein YyaB-like PH domain-containing protein</fullName>
    </recommendedName>
</protein>
<sequence length="142" mass="16602">MKFKSRRDNLFNLLILGSSAFLIGITVYGHITGRIEPRDYWTSAIIFLLVVFLLWIFFGTGYQLKPTYFIYKSGPFRGKIEIDRIRKIEVGKTMWVGFKPATARKGLIVHYDKFNEIYISPKTNEVFIQKILELNNNIEIES</sequence>
<keyword evidence="1" id="KW-0812">Transmembrane</keyword>
<accession>A0ABR5DMU7</accession>
<dbReference type="Proteomes" id="UP000033497">
    <property type="component" value="Unassembled WGS sequence"/>
</dbReference>
<dbReference type="RefSeq" id="WP_045079296.1">
    <property type="nucleotide sequence ID" value="NZ_JSVU01000001.1"/>
</dbReference>
<name>A0ABR5DMU7_9FLAO</name>
<evidence type="ECO:0000313" key="4">
    <source>
        <dbReference type="Proteomes" id="UP000033497"/>
    </source>
</evidence>
<evidence type="ECO:0000259" key="2">
    <source>
        <dbReference type="Pfam" id="PF06713"/>
    </source>
</evidence>
<dbReference type="EMBL" id="JSVU01000001">
    <property type="protein sequence ID" value="KJJ40083.1"/>
    <property type="molecule type" value="Genomic_DNA"/>
</dbReference>
<feature type="transmembrane region" description="Helical" evidence="1">
    <location>
        <begin position="40"/>
        <end position="62"/>
    </location>
</feature>
<evidence type="ECO:0000313" key="3">
    <source>
        <dbReference type="EMBL" id="KJJ40083.1"/>
    </source>
</evidence>
<feature type="transmembrane region" description="Helical" evidence="1">
    <location>
        <begin position="9"/>
        <end position="28"/>
    </location>
</feature>
<organism evidence="3 4">
    <name type="scientific">Aequorivita vladivostokensis</name>
    <dbReference type="NCBI Taxonomy" id="171194"/>
    <lineage>
        <taxon>Bacteria</taxon>
        <taxon>Pseudomonadati</taxon>
        <taxon>Bacteroidota</taxon>
        <taxon>Flavobacteriia</taxon>
        <taxon>Flavobacteriales</taxon>
        <taxon>Flavobacteriaceae</taxon>
        <taxon>Aequorivita</taxon>
    </lineage>
</organism>
<keyword evidence="4" id="KW-1185">Reference proteome</keyword>
<dbReference type="Pfam" id="PF06713">
    <property type="entry name" value="bPH_4"/>
    <property type="match status" value="1"/>
</dbReference>
<keyword evidence="1" id="KW-0472">Membrane</keyword>
<evidence type="ECO:0000256" key="1">
    <source>
        <dbReference type="SAM" id="Phobius"/>
    </source>
</evidence>
<gene>
    <name evidence="3" type="ORF">MB09_02745</name>
</gene>
<keyword evidence="1" id="KW-1133">Transmembrane helix</keyword>
<feature type="domain" description="Uncharacterized protein YyaB-like PH" evidence="2">
    <location>
        <begin position="60"/>
        <end position="135"/>
    </location>
</feature>
<proteinExistence type="predicted"/>
<dbReference type="InterPro" id="IPR009589">
    <property type="entry name" value="PH_YyaB-like"/>
</dbReference>